<dbReference type="RefSeq" id="WP_146785765.1">
    <property type="nucleotide sequence ID" value="NZ_BAABIO010000001.1"/>
</dbReference>
<evidence type="ECO:0000313" key="2">
    <source>
        <dbReference type="Proteomes" id="UP000321204"/>
    </source>
</evidence>
<dbReference type="SUPFAM" id="SSF109604">
    <property type="entry name" value="HD-domain/PDEase-like"/>
    <property type="match status" value="1"/>
</dbReference>
<evidence type="ECO:0008006" key="3">
    <source>
        <dbReference type="Google" id="ProtNLM"/>
    </source>
</evidence>
<reference evidence="1 2" key="1">
    <citation type="journal article" date="2015" name="Int. J. Syst. Evol. Microbiol.">
        <title>Flavisolibacter ginsenosidimutans sp. nov., with ginsenoside-converting activity isolated from soil used for cultivating ginseng.</title>
        <authorList>
            <person name="Zhao Y."/>
            <person name="Liu Q."/>
            <person name="Kang M.S."/>
            <person name="Jin F."/>
            <person name="Yu H."/>
            <person name="Im W.T."/>
        </authorList>
    </citation>
    <scope>NUCLEOTIDE SEQUENCE [LARGE SCALE GENOMIC DNA]</scope>
    <source>
        <strain evidence="1 2">Gsoil 636</strain>
    </source>
</reference>
<name>A0A5B8UJ01_9BACT</name>
<organism evidence="1 2">
    <name type="scientific">Flavisolibacter ginsenosidimutans</name>
    <dbReference type="NCBI Taxonomy" id="661481"/>
    <lineage>
        <taxon>Bacteria</taxon>
        <taxon>Pseudomonadati</taxon>
        <taxon>Bacteroidota</taxon>
        <taxon>Chitinophagia</taxon>
        <taxon>Chitinophagales</taxon>
        <taxon>Chitinophagaceae</taxon>
        <taxon>Flavisolibacter</taxon>
    </lineage>
</organism>
<dbReference type="PANTHER" id="PTHR21174">
    <property type="match status" value="1"/>
</dbReference>
<keyword evidence="2" id="KW-1185">Reference proteome</keyword>
<proteinExistence type="predicted"/>
<sequence length="211" mass="25104">MLKEEFLSLLTNYTNDRQAAAQRWSEIETAYTDKQRYFHNLSHIEQMLSSLHAVKAQIDDWDTIVFAVFYHDFIYDVVRYVNENDNEDLSADEAGNLLKEIGFVPAKIDRCRQHILATKHHKQSSDGDTNFIMDADLLILGQPWEVYKEYMNNIRKEYEVYPDNIFYAGRTHVLKNFLQTERLFKTDYFHQRFENAAKENIQRELEIISFS</sequence>
<dbReference type="PIRSF" id="PIRSF035170">
    <property type="entry name" value="HD_phosphohydro"/>
    <property type="match status" value="1"/>
</dbReference>
<evidence type="ECO:0000313" key="1">
    <source>
        <dbReference type="EMBL" id="QEC55985.1"/>
    </source>
</evidence>
<protein>
    <recommendedName>
        <fullName evidence="3">Metal-dependent HD superfamily phosphohydrolase</fullName>
    </recommendedName>
</protein>
<dbReference type="PANTHER" id="PTHR21174:SF0">
    <property type="entry name" value="HD PHOSPHOHYDROLASE FAMILY PROTEIN-RELATED"/>
    <property type="match status" value="1"/>
</dbReference>
<accession>A0A5B8UJ01</accession>
<dbReference type="KEGG" id="fgg:FSB75_08790"/>
<dbReference type="EMBL" id="CP042433">
    <property type="protein sequence ID" value="QEC55985.1"/>
    <property type="molecule type" value="Genomic_DNA"/>
</dbReference>
<dbReference type="InterPro" id="IPR009218">
    <property type="entry name" value="HD_phosphohydro"/>
</dbReference>
<gene>
    <name evidence="1" type="ORF">FSB75_08790</name>
</gene>
<dbReference type="AlphaFoldDB" id="A0A5B8UJ01"/>
<dbReference type="Proteomes" id="UP000321204">
    <property type="component" value="Chromosome"/>
</dbReference>
<dbReference type="Gene3D" id="1.10.3210.10">
    <property type="entry name" value="Hypothetical protein af1432"/>
    <property type="match status" value="1"/>
</dbReference>
<dbReference type="OrthoDB" id="9808993at2"/>